<keyword evidence="4 15" id="KW-0418">Kinase</keyword>
<organism evidence="15 16">
    <name type="scientific">Arthrobacter gallicola</name>
    <dbReference type="NCBI Taxonomy" id="2762225"/>
    <lineage>
        <taxon>Bacteria</taxon>
        <taxon>Bacillati</taxon>
        <taxon>Actinomycetota</taxon>
        <taxon>Actinomycetes</taxon>
        <taxon>Micrococcales</taxon>
        <taxon>Micrococcaceae</taxon>
        <taxon>Arthrobacter</taxon>
    </lineage>
</organism>
<dbReference type="EC" id="2.7.1.217" evidence="10"/>
<comment type="caution">
    <text evidence="15">The sequence shown here is derived from an EMBL/GenBank/DDBJ whole genome shotgun (WGS) entry which is preliminary data.</text>
</comment>
<comment type="catalytic activity">
    <reaction evidence="8">
        <text>3-dehydro-D-erythronate + ATP = 3-dehydro-4-O-phospho-D-erythronate + ADP + H(+)</text>
        <dbReference type="Rhea" id="RHEA:52556"/>
        <dbReference type="ChEBI" id="CHEBI:15378"/>
        <dbReference type="ChEBI" id="CHEBI:30616"/>
        <dbReference type="ChEBI" id="CHEBI:57958"/>
        <dbReference type="ChEBI" id="CHEBI:136593"/>
        <dbReference type="ChEBI" id="CHEBI:456216"/>
        <dbReference type="EC" id="2.7.1.217"/>
    </reaction>
</comment>
<keyword evidence="16" id="KW-1185">Reference proteome</keyword>
<evidence type="ECO:0000259" key="13">
    <source>
        <dbReference type="Pfam" id="PF07005"/>
    </source>
</evidence>
<reference evidence="15 16" key="1">
    <citation type="submission" date="2020-08" db="EMBL/GenBank/DDBJ databases">
        <title>A Genomic Blueprint of the Chicken Gut Microbiome.</title>
        <authorList>
            <person name="Gilroy R."/>
            <person name="Ravi A."/>
            <person name="Getino M."/>
            <person name="Pursley I."/>
            <person name="Horton D.L."/>
            <person name="Alikhan N.-F."/>
            <person name="Baker D."/>
            <person name="Gharbi K."/>
            <person name="Hall N."/>
            <person name="Watson M."/>
            <person name="Adriaenssens E.M."/>
            <person name="Foster-Nyarko E."/>
            <person name="Jarju S."/>
            <person name="Secka A."/>
            <person name="Antonio M."/>
            <person name="Oren A."/>
            <person name="Chaudhuri R."/>
            <person name="La Ragione R.M."/>
            <person name="Hildebrand F."/>
            <person name="Pallen M.J."/>
        </authorList>
    </citation>
    <scope>NUCLEOTIDE SEQUENCE [LARGE SCALE GENOMIC DNA]</scope>
    <source>
        <strain evidence="15 16">Sa2CUA1</strain>
    </source>
</reference>
<evidence type="ECO:0000256" key="1">
    <source>
        <dbReference type="ARBA" id="ARBA00005715"/>
    </source>
</evidence>
<evidence type="ECO:0000256" key="9">
    <source>
        <dbReference type="ARBA" id="ARBA00037335"/>
    </source>
</evidence>
<comment type="catalytic activity">
    <reaction evidence="7">
        <text>3-dehydro-L-erythronate + ATP = 3-dehydro-4-O-phospho-L-erythronate + ADP + H(+)</text>
        <dbReference type="Rhea" id="RHEA:52552"/>
        <dbReference type="ChEBI" id="CHEBI:15378"/>
        <dbReference type="ChEBI" id="CHEBI:30616"/>
        <dbReference type="ChEBI" id="CHEBI:136592"/>
        <dbReference type="ChEBI" id="CHEBI:136670"/>
        <dbReference type="ChEBI" id="CHEBI:456216"/>
        <dbReference type="EC" id="2.7.1.217"/>
    </reaction>
</comment>
<dbReference type="InterPro" id="IPR031475">
    <property type="entry name" value="NBD_C"/>
</dbReference>
<evidence type="ECO:0000313" key="16">
    <source>
        <dbReference type="Proteomes" id="UP000609874"/>
    </source>
</evidence>
<dbReference type="InterPro" id="IPR037051">
    <property type="entry name" value="4-carb_acid_sugar_kinase_N_sf"/>
</dbReference>
<accession>A0ABR8UT80</accession>
<evidence type="ECO:0000256" key="10">
    <source>
        <dbReference type="ARBA" id="ARBA00039095"/>
    </source>
</evidence>
<keyword evidence="3" id="KW-0547">Nucleotide-binding</keyword>
<evidence type="ECO:0000256" key="3">
    <source>
        <dbReference type="ARBA" id="ARBA00022741"/>
    </source>
</evidence>
<gene>
    <name evidence="15" type="ORF">H9639_10485</name>
</gene>
<dbReference type="Gene3D" id="3.40.980.20">
    <property type="entry name" value="Four-carbon acid sugar kinase, nucleotide binding domain"/>
    <property type="match status" value="1"/>
</dbReference>
<evidence type="ECO:0000256" key="4">
    <source>
        <dbReference type="ARBA" id="ARBA00022777"/>
    </source>
</evidence>
<evidence type="ECO:0000256" key="2">
    <source>
        <dbReference type="ARBA" id="ARBA00022679"/>
    </source>
</evidence>
<dbReference type="EMBL" id="JACSQD010000004">
    <property type="protein sequence ID" value="MBD7995724.1"/>
    <property type="molecule type" value="Genomic_DNA"/>
</dbReference>
<feature type="domain" description="Four-carbon acid sugar kinase N-terminal" evidence="13">
    <location>
        <begin position="4"/>
        <end position="228"/>
    </location>
</feature>
<evidence type="ECO:0000256" key="5">
    <source>
        <dbReference type="ARBA" id="ARBA00022840"/>
    </source>
</evidence>
<dbReference type="RefSeq" id="WP_191808027.1">
    <property type="nucleotide sequence ID" value="NZ_JACSQD010000004.1"/>
</dbReference>
<dbReference type="Gene3D" id="3.40.50.10840">
    <property type="entry name" value="Putative sugar-binding, N-terminal domain"/>
    <property type="match status" value="1"/>
</dbReference>
<dbReference type="SUPFAM" id="SSF142764">
    <property type="entry name" value="YgbK-like"/>
    <property type="match status" value="1"/>
</dbReference>
<dbReference type="InterPro" id="IPR042213">
    <property type="entry name" value="NBD_C_sf"/>
</dbReference>
<dbReference type="GO" id="GO:0016301">
    <property type="term" value="F:kinase activity"/>
    <property type="evidence" value="ECO:0007669"/>
    <property type="project" value="UniProtKB-KW"/>
</dbReference>
<name>A0ABR8UT80_9MICC</name>
<evidence type="ECO:0000259" key="14">
    <source>
        <dbReference type="Pfam" id="PF17042"/>
    </source>
</evidence>
<evidence type="ECO:0000256" key="8">
    <source>
        <dbReference type="ARBA" id="ARBA00036346"/>
    </source>
</evidence>
<dbReference type="NCBIfam" id="NF043035">
    <property type="entry name" value="OxoTetrKin"/>
    <property type="match status" value="1"/>
</dbReference>
<dbReference type="Proteomes" id="UP000609874">
    <property type="component" value="Unassembled WGS sequence"/>
</dbReference>
<keyword evidence="5" id="KW-0067">ATP-binding</keyword>
<dbReference type="InterPro" id="IPR050007">
    <property type="entry name" value="OtnK"/>
</dbReference>
<sequence length="419" mass="43933">MSQLGAIADDFTGATDLATNLAKRGFDVIVVPEEGLGSVDNDFSRYEAVVVALKTRTAPVAAAVSDSLRALEFLQSLGCRRFYFKYCSTFDSTDEGNIGPVLDALSSRLGVHRTVVVPSFPDNGRTVVDGVLYVGGDLLEHSSMRTHPLTPMTRSRVSEILQPQTPNPVAEIDSAPVDAGDAQLKIALDSQTARYVVVDAASNAQLGVIARATSDDILVSGGSGLALGLEPRATTTAPPMTVTGGRRLVLSGSASTATRGQVAHALTGMPALKIDVQRLLDDPEKLLLESMDFLAAQDPDAVVLVYAVDSLDDLILSRELATGGIDPAERVEWLLARIAAEATNPAHGFSRIIVAGGETSGAVVRSLGLNSLVIGKEIAPGVCWAFGTTRTGVAVNLALKSGNFGTEDMFTTAWNRLGG</sequence>
<comment type="similarity">
    <text evidence="1">Belongs to the four-carbon acid sugar kinase family.</text>
</comment>
<dbReference type="Pfam" id="PF07005">
    <property type="entry name" value="SBD_N"/>
    <property type="match status" value="1"/>
</dbReference>
<keyword evidence="2" id="KW-0808">Transferase</keyword>
<evidence type="ECO:0000313" key="15">
    <source>
        <dbReference type="EMBL" id="MBD7995724.1"/>
    </source>
</evidence>
<evidence type="ECO:0000256" key="11">
    <source>
        <dbReference type="ARBA" id="ARBA00039461"/>
    </source>
</evidence>
<evidence type="ECO:0000256" key="6">
    <source>
        <dbReference type="ARBA" id="ARBA00023277"/>
    </source>
</evidence>
<evidence type="ECO:0000256" key="12">
    <source>
        <dbReference type="ARBA" id="ARBA00041377"/>
    </source>
</evidence>
<feature type="domain" description="Four-carbon acid sugar kinase nucleotide binding" evidence="14">
    <location>
        <begin position="248"/>
        <end position="410"/>
    </location>
</feature>
<comment type="function">
    <text evidence="9">Catalyzes the ATP-dependent phosphorylation of 3-oxo-tetronate to 3-oxo-tetronate 4-phosphate.</text>
</comment>
<evidence type="ECO:0000256" key="7">
    <source>
        <dbReference type="ARBA" id="ARBA00035898"/>
    </source>
</evidence>
<protein>
    <recommendedName>
        <fullName evidence="11">3-oxo-tetronate kinase</fullName>
        <ecNumber evidence="10">2.7.1.217</ecNumber>
    </recommendedName>
    <alternativeName>
        <fullName evidence="12">3-dehydrotetronate 4-kinase</fullName>
    </alternativeName>
</protein>
<keyword evidence="6" id="KW-0119">Carbohydrate metabolism</keyword>
<dbReference type="Pfam" id="PF17042">
    <property type="entry name" value="NBD_C"/>
    <property type="match status" value="1"/>
</dbReference>
<dbReference type="InterPro" id="IPR010737">
    <property type="entry name" value="4-carb_acid_sugar_kinase_N"/>
</dbReference>
<proteinExistence type="inferred from homology"/>